<name>A0AAJ2BPK7_9HYPH</name>
<evidence type="ECO:0000256" key="1">
    <source>
        <dbReference type="SAM" id="MobiDB-lite"/>
    </source>
</evidence>
<evidence type="ECO:0000313" key="3">
    <source>
        <dbReference type="Proteomes" id="UP001255601"/>
    </source>
</evidence>
<organism evidence="2 3">
    <name type="scientific">Agrobacterium larrymoorei</name>
    <dbReference type="NCBI Taxonomy" id="160699"/>
    <lineage>
        <taxon>Bacteria</taxon>
        <taxon>Pseudomonadati</taxon>
        <taxon>Pseudomonadota</taxon>
        <taxon>Alphaproteobacteria</taxon>
        <taxon>Hyphomicrobiales</taxon>
        <taxon>Rhizobiaceae</taxon>
        <taxon>Rhizobium/Agrobacterium group</taxon>
        <taxon>Agrobacterium</taxon>
    </lineage>
</organism>
<accession>A0AAJ2BPK7</accession>
<proteinExistence type="predicted"/>
<reference evidence="2" key="1">
    <citation type="submission" date="2023-08" db="EMBL/GenBank/DDBJ databases">
        <title>Functional and genomic diversity of the sorghum phyllosphere microbiome.</title>
        <authorList>
            <person name="Shade A."/>
        </authorList>
    </citation>
    <scope>NUCLEOTIDE SEQUENCE</scope>
    <source>
        <strain evidence="2">SORGH_AS_0974</strain>
    </source>
</reference>
<protein>
    <submittedName>
        <fullName evidence="2">Uncharacterized protein</fullName>
    </submittedName>
</protein>
<evidence type="ECO:0000313" key="2">
    <source>
        <dbReference type="EMBL" id="MDR6103295.1"/>
    </source>
</evidence>
<feature type="region of interest" description="Disordered" evidence="1">
    <location>
        <begin position="1"/>
        <end position="22"/>
    </location>
</feature>
<gene>
    <name evidence="2" type="ORF">QE369_003492</name>
</gene>
<dbReference type="Proteomes" id="UP001255601">
    <property type="component" value="Unassembled WGS sequence"/>
</dbReference>
<dbReference type="EMBL" id="JAVIZC010000003">
    <property type="protein sequence ID" value="MDR6103295.1"/>
    <property type="molecule type" value="Genomic_DNA"/>
</dbReference>
<comment type="caution">
    <text evidence="2">The sequence shown here is derived from an EMBL/GenBank/DDBJ whole genome shotgun (WGS) entry which is preliminary data.</text>
</comment>
<dbReference type="AlphaFoldDB" id="A0AAJ2BPK7"/>
<dbReference type="RefSeq" id="WP_309771726.1">
    <property type="nucleotide sequence ID" value="NZ_JAVIZC010000003.1"/>
</dbReference>
<feature type="compositionally biased region" description="Polar residues" evidence="1">
    <location>
        <begin position="1"/>
        <end position="10"/>
    </location>
</feature>
<sequence>MTGTVPQTIHQAKAAASERKKRETAIHRILDQYQQGRGPSACMDDIKRILARN</sequence>